<keyword evidence="3" id="KW-1185">Reference proteome</keyword>
<dbReference type="InterPro" id="IPR003593">
    <property type="entry name" value="AAA+_ATPase"/>
</dbReference>
<accession>A0ABW6HX86</accession>
<keyword evidence="2" id="KW-0547">Nucleotide-binding</keyword>
<dbReference type="CDD" id="cd00009">
    <property type="entry name" value="AAA"/>
    <property type="match status" value="1"/>
</dbReference>
<dbReference type="Gene3D" id="3.40.50.300">
    <property type="entry name" value="P-loop containing nucleotide triphosphate hydrolases"/>
    <property type="match status" value="1"/>
</dbReference>
<proteinExistence type="predicted"/>
<dbReference type="SMART" id="SM00382">
    <property type="entry name" value="AAA"/>
    <property type="match status" value="1"/>
</dbReference>
<dbReference type="PANTHER" id="PTHR43566:SF1">
    <property type="entry name" value="AAA+ ATPASE DOMAIN-CONTAINING PROTEIN"/>
    <property type="match status" value="1"/>
</dbReference>
<dbReference type="GO" id="GO:0005524">
    <property type="term" value="F:ATP binding"/>
    <property type="evidence" value="ECO:0007669"/>
    <property type="project" value="UniProtKB-KW"/>
</dbReference>
<organism evidence="2 3">
    <name type="scientific">Flavobacterium xylosi</name>
    <dbReference type="NCBI Taxonomy" id="3230415"/>
    <lineage>
        <taxon>Bacteria</taxon>
        <taxon>Pseudomonadati</taxon>
        <taxon>Bacteroidota</taxon>
        <taxon>Flavobacteriia</taxon>
        <taxon>Flavobacteriales</taxon>
        <taxon>Flavobacteriaceae</taxon>
        <taxon>Flavobacterium</taxon>
    </lineage>
</organism>
<dbReference type="Proteomes" id="UP001600109">
    <property type="component" value="Unassembled WGS sequence"/>
</dbReference>
<dbReference type="Pfam" id="PF13173">
    <property type="entry name" value="AAA_14"/>
    <property type="match status" value="1"/>
</dbReference>
<sequence>MEKKVFIFTLTYKYLYLCFIMYQRLQIQTLTQWLFKDKVLVLIGARQVGKSTLLKEILQQLPYPFLSLNGEESHIKKLFEEPTVEKLRQIVGDNKIVLIDEAQQIKNIGLCLKMLFDNIKDVQFIASGSSALEIADEIFEPLTGRHFVFHLYPLSMEEIYTKNGFLKFTENLNWHLIYGMYPDVLNNRNHAKKYLKSIANQYLYKDVLAWKDIRKPDLLNKLLQLLAHQIGNEVSLNELAMQLKVKSETVDNYIDLLEKSFVLFRLKSYATNDRKEVTKMRKVYFYDLGIRNAIIDNFSPVELRNDVGALWENFVVMEIIKANEYAQKDFNYYFWRTLQQQEVDFIVQDEQQITAYEMKWGNKGKITKAFTNSYPDAKTELISPDNFFEKIIV</sequence>
<dbReference type="InterPro" id="IPR025420">
    <property type="entry name" value="DUF4143"/>
</dbReference>
<evidence type="ECO:0000259" key="1">
    <source>
        <dbReference type="SMART" id="SM00382"/>
    </source>
</evidence>
<gene>
    <name evidence="2" type="ORF">ACFX5E_11180</name>
</gene>
<dbReference type="SUPFAM" id="SSF52540">
    <property type="entry name" value="P-loop containing nucleoside triphosphate hydrolases"/>
    <property type="match status" value="1"/>
</dbReference>
<dbReference type="RefSeq" id="WP_379855247.1">
    <property type="nucleotide sequence ID" value="NZ_JBHZPZ010000012.1"/>
</dbReference>
<comment type="caution">
    <text evidence="2">The sequence shown here is derived from an EMBL/GenBank/DDBJ whole genome shotgun (WGS) entry which is preliminary data.</text>
</comment>
<dbReference type="EMBL" id="JBHZPZ010000012">
    <property type="protein sequence ID" value="MFE3868631.1"/>
    <property type="molecule type" value="Genomic_DNA"/>
</dbReference>
<dbReference type="InterPro" id="IPR027417">
    <property type="entry name" value="P-loop_NTPase"/>
</dbReference>
<name>A0ABW6HX86_9FLAO</name>
<keyword evidence="2" id="KW-0067">ATP-binding</keyword>
<reference evidence="2 3" key="1">
    <citation type="submission" date="2024-06" db="EMBL/GenBank/DDBJ databases">
        <title>Flavobacterium spp. isolated from glacier.</title>
        <authorList>
            <person name="Han D."/>
        </authorList>
    </citation>
    <scope>NUCLEOTIDE SEQUENCE [LARGE SCALE GENOMIC DNA]</scope>
    <source>
        <strain evidence="2 3">LS2P90</strain>
    </source>
</reference>
<evidence type="ECO:0000313" key="2">
    <source>
        <dbReference type="EMBL" id="MFE3868631.1"/>
    </source>
</evidence>
<protein>
    <submittedName>
        <fullName evidence="2">ATP-binding protein</fullName>
    </submittedName>
</protein>
<dbReference type="Pfam" id="PF13635">
    <property type="entry name" value="DUF4143"/>
    <property type="match status" value="1"/>
</dbReference>
<feature type="domain" description="AAA+ ATPase" evidence="1">
    <location>
        <begin position="36"/>
        <end position="153"/>
    </location>
</feature>
<dbReference type="PANTHER" id="PTHR43566">
    <property type="entry name" value="CONSERVED PROTEIN"/>
    <property type="match status" value="1"/>
</dbReference>
<evidence type="ECO:0000313" key="3">
    <source>
        <dbReference type="Proteomes" id="UP001600109"/>
    </source>
</evidence>
<dbReference type="InterPro" id="IPR041682">
    <property type="entry name" value="AAA_14"/>
</dbReference>